<comment type="catalytic activity">
    <reaction evidence="1">
        <text>Thiol-dependent hydrolysis of ester, thioester, amide, peptide and isopeptide bonds formed by the C-terminal Gly of ubiquitin (a 76-residue protein attached to proteins as an intracellular targeting signal).</text>
        <dbReference type="EC" id="3.4.19.12"/>
    </reaction>
</comment>
<comment type="caution">
    <text evidence="4">The sequence shown here is derived from an EMBL/GenBank/DDBJ whole genome shotgun (WGS) entry which is preliminary data.</text>
</comment>
<keyword evidence="1 4" id="KW-0378">Hydrolase</keyword>
<dbReference type="Pfam" id="PF00443">
    <property type="entry name" value="UCH"/>
    <property type="match status" value="1"/>
</dbReference>
<dbReference type="EC" id="3.4.19.12" evidence="1"/>
<evidence type="ECO:0000313" key="4">
    <source>
        <dbReference type="EMBL" id="KAG7354567.1"/>
    </source>
</evidence>
<dbReference type="PROSITE" id="PS50235">
    <property type="entry name" value="USP_3"/>
    <property type="match status" value="1"/>
</dbReference>
<dbReference type="GO" id="GO:0005634">
    <property type="term" value="C:nucleus"/>
    <property type="evidence" value="ECO:0007669"/>
    <property type="project" value="TreeGrafter"/>
</dbReference>
<dbReference type="InterPro" id="IPR050164">
    <property type="entry name" value="Peptidase_C19"/>
</dbReference>
<dbReference type="EMBL" id="JAGRRH010000016">
    <property type="protein sequence ID" value="KAG7354567.1"/>
    <property type="molecule type" value="Genomic_DNA"/>
</dbReference>
<evidence type="ECO:0000313" key="5">
    <source>
        <dbReference type="Proteomes" id="UP000693970"/>
    </source>
</evidence>
<reference evidence="4" key="1">
    <citation type="journal article" date="2021" name="Sci. Rep.">
        <title>Diploid genomic architecture of Nitzschia inconspicua, an elite biomass production diatom.</title>
        <authorList>
            <person name="Oliver A."/>
            <person name="Podell S."/>
            <person name="Pinowska A."/>
            <person name="Traller J.C."/>
            <person name="Smith S.R."/>
            <person name="McClure R."/>
            <person name="Beliaev A."/>
            <person name="Bohutskyi P."/>
            <person name="Hill E.A."/>
            <person name="Rabines A."/>
            <person name="Zheng H."/>
            <person name="Allen L.Z."/>
            <person name="Kuo A."/>
            <person name="Grigoriev I.V."/>
            <person name="Allen A.E."/>
            <person name="Hazlebeck D."/>
            <person name="Allen E.E."/>
        </authorList>
    </citation>
    <scope>NUCLEOTIDE SEQUENCE</scope>
    <source>
        <strain evidence="4">Hildebrandi</strain>
    </source>
</reference>
<dbReference type="Proteomes" id="UP000693970">
    <property type="component" value="Unassembled WGS sequence"/>
</dbReference>
<dbReference type="GO" id="GO:0006508">
    <property type="term" value="P:proteolysis"/>
    <property type="evidence" value="ECO:0007669"/>
    <property type="project" value="UniProtKB-KW"/>
</dbReference>
<proteinExistence type="inferred from homology"/>
<organism evidence="4 5">
    <name type="scientific">Nitzschia inconspicua</name>
    <dbReference type="NCBI Taxonomy" id="303405"/>
    <lineage>
        <taxon>Eukaryota</taxon>
        <taxon>Sar</taxon>
        <taxon>Stramenopiles</taxon>
        <taxon>Ochrophyta</taxon>
        <taxon>Bacillariophyta</taxon>
        <taxon>Bacillariophyceae</taxon>
        <taxon>Bacillariophycidae</taxon>
        <taxon>Bacillariales</taxon>
        <taxon>Bacillariaceae</taxon>
        <taxon>Nitzschia</taxon>
    </lineage>
</organism>
<dbReference type="AlphaFoldDB" id="A0A9K3PP75"/>
<keyword evidence="1" id="KW-0833">Ubl conjugation pathway</keyword>
<dbReference type="InterPro" id="IPR018200">
    <property type="entry name" value="USP_CS"/>
</dbReference>
<accession>A0A9K3PP75</accession>
<dbReference type="GO" id="GO:0004843">
    <property type="term" value="F:cysteine-type deubiquitinase activity"/>
    <property type="evidence" value="ECO:0007669"/>
    <property type="project" value="UniProtKB-UniRule"/>
</dbReference>
<keyword evidence="1" id="KW-0788">Thiol protease</keyword>
<dbReference type="InterPro" id="IPR001394">
    <property type="entry name" value="Peptidase_C19_UCH"/>
</dbReference>
<dbReference type="GO" id="GO:0005829">
    <property type="term" value="C:cytosol"/>
    <property type="evidence" value="ECO:0007669"/>
    <property type="project" value="TreeGrafter"/>
</dbReference>
<dbReference type="GO" id="GO:0016579">
    <property type="term" value="P:protein deubiquitination"/>
    <property type="evidence" value="ECO:0007669"/>
    <property type="project" value="InterPro"/>
</dbReference>
<comment type="similarity">
    <text evidence="1">Belongs to the peptidase C19 family.</text>
</comment>
<evidence type="ECO:0000256" key="1">
    <source>
        <dbReference type="RuleBase" id="RU366025"/>
    </source>
</evidence>
<evidence type="ECO:0000259" key="3">
    <source>
        <dbReference type="PROSITE" id="PS50235"/>
    </source>
</evidence>
<dbReference type="PANTHER" id="PTHR24006">
    <property type="entry name" value="UBIQUITIN CARBOXYL-TERMINAL HYDROLASE"/>
    <property type="match status" value="1"/>
</dbReference>
<keyword evidence="1" id="KW-0645">Protease</keyword>
<dbReference type="OrthoDB" id="289038at2759"/>
<reference evidence="4" key="2">
    <citation type="submission" date="2021-04" db="EMBL/GenBank/DDBJ databases">
        <authorList>
            <person name="Podell S."/>
        </authorList>
    </citation>
    <scope>NUCLEOTIDE SEQUENCE</scope>
    <source>
        <strain evidence="4">Hildebrandi</strain>
    </source>
</reference>
<dbReference type="InterPro" id="IPR028889">
    <property type="entry name" value="USP"/>
</dbReference>
<dbReference type="PROSITE" id="PS00972">
    <property type="entry name" value="USP_1"/>
    <property type="match status" value="1"/>
</dbReference>
<evidence type="ECO:0000256" key="2">
    <source>
        <dbReference type="SAM" id="MobiDB-lite"/>
    </source>
</evidence>
<name>A0A9K3PP75_9STRA</name>
<protein>
    <recommendedName>
        <fullName evidence="1">Ubiquitin carboxyl-terminal hydrolase</fullName>
        <ecNumber evidence="1">3.4.19.12</ecNumber>
    </recommendedName>
</protein>
<keyword evidence="5" id="KW-1185">Reference proteome</keyword>
<dbReference type="PROSITE" id="PS00973">
    <property type="entry name" value="USP_2"/>
    <property type="match status" value="1"/>
</dbReference>
<feature type="domain" description="USP" evidence="3">
    <location>
        <begin position="51"/>
        <end position="365"/>
    </location>
</feature>
<sequence>MGLLRHFPKTIWRRLPPFGGGIALVALAASTGSFSLAIRCHAKTTTPVISTGLKNLGNTCYMNAQLQCAFHIPAVRNIVLSSEGETRNEVTESPPDDSTLVEDSELSPQPSEASLATKELFDGMVKAAETNAPAFLPRTFCIRLGIPPMVQQDSQEFWKLLLPAIGTEKLVDLYKGVYVDYISALDGSGRERRRDEVFLDLSLDVSKSSDLISSLRQDFGEPELLSVSEGNGWRPEKGADKVEAHKGSSLVAKGLPSILQFHLKRFNYDWETDKTTKINKRFTFPEDLDLSSVCSELNEGEADLVRYVLQSVVVHVGEYGVGHYYSYVRPDMDSDSWYRFNDDVVKKVSFQEVIDDVYGGATQRDDASASTGDDTGFLRGLRRIFRRRKGVLFGWGGKTSNAYVVQYVRKDDLPFLYGRSTAGKDKI</sequence>
<gene>
    <name evidence="4" type="ORF">IV203_003923</name>
</gene>
<feature type="region of interest" description="Disordered" evidence="2">
    <location>
        <begin position="83"/>
        <end position="112"/>
    </location>
</feature>